<dbReference type="RefSeq" id="WP_183800542.1">
    <property type="nucleotide sequence ID" value="NZ_JACIII010000013.1"/>
</dbReference>
<dbReference type="AlphaFoldDB" id="A0AAW3V126"/>
<evidence type="ECO:0000313" key="1">
    <source>
        <dbReference type="EMBL" id="MBB6204269.1"/>
    </source>
</evidence>
<gene>
    <name evidence="1" type="ORF">GGD69_005163</name>
</gene>
<proteinExistence type="predicted"/>
<dbReference type="Proteomes" id="UP000518681">
    <property type="component" value="Unassembled WGS sequence"/>
</dbReference>
<name>A0AAW3V126_9BURK</name>
<reference evidence="1 2" key="1">
    <citation type="submission" date="2020-08" db="EMBL/GenBank/DDBJ databases">
        <title>Genomic Encyclopedia of Type Strains, Phase IV (KMG-V): Genome sequencing to study the core and pangenomes of soil and plant-associated prokaryotes.</title>
        <authorList>
            <person name="Whitman W."/>
        </authorList>
    </citation>
    <scope>NUCLEOTIDE SEQUENCE [LARGE SCALE GENOMIC DNA]</scope>
    <source>
        <strain evidence="1 2">SEMIA 4013</strain>
    </source>
</reference>
<dbReference type="EMBL" id="JACIIK010000009">
    <property type="protein sequence ID" value="MBB6204269.1"/>
    <property type="molecule type" value="Genomic_DNA"/>
</dbReference>
<comment type="caution">
    <text evidence="1">The sequence shown here is derived from an EMBL/GenBank/DDBJ whole genome shotgun (WGS) entry which is preliminary data.</text>
</comment>
<organism evidence="1 2">
    <name type="scientific">Paraburkholderia fungorum</name>
    <dbReference type="NCBI Taxonomy" id="134537"/>
    <lineage>
        <taxon>Bacteria</taxon>
        <taxon>Pseudomonadati</taxon>
        <taxon>Pseudomonadota</taxon>
        <taxon>Betaproteobacteria</taxon>
        <taxon>Burkholderiales</taxon>
        <taxon>Burkholderiaceae</taxon>
        <taxon>Paraburkholderia</taxon>
    </lineage>
</organism>
<accession>A0AAW3V126</accession>
<sequence>MELKVIVAEGSLAEHRLAPEAVMDEVQAALARMNVAATLSIVEEDAISPERRSEMKKNADRLPARHSAIRFALGSAAIALVGCLLCKSGVSASASLVVVAILANAALGLAIRSLPCFGVSLVVGLTPVAAEHLGGTTAQAIPEIAILATCGAAFIAAKEVFGRSAFAGN</sequence>
<protein>
    <submittedName>
        <fullName evidence="1">CBS domain containing-hemolysin-like protein</fullName>
    </submittedName>
</protein>
<evidence type="ECO:0000313" key="2">
    <source>
        <dbReference type="Proteomes" id="UP000518681"/>
    </source>
</evidence>